<organism evidence="6">
    <name type="scientific">freshwater metagenome</name>
    <dbReference type="NCBI Taxonomy" id="449393"/>
    <lineage>
        <taxon>unclassified sequences</taxon>
        <taxon>metagenomes</taxon>
        <taxon>ecological metagenomes</taxon>
    </lineage>
</organism>
<sequence length="310" mass="33641">MARPFRFQLSTGATPDPRRWRDLARKTEDLGYASLAIADHLDDQFAPLPALMAAAEATDHLLLTPLVLAGDYRHPAILAKELATLDLLSDGRLEIGLGAGWMRADYDQAGMAYDRAGTRIDRLAETVTVLKGLFADGPFTIRGVHHRIDALEGLPKPQQRPHPPFLLAGGGRKMLTLAAREADIVGVNLDLAAGVIDARIGASSTHDATIEKLGWIREAAGARFDHLELHVRTQVAMLHDNPRELAEALGPALGLTAEDALRSPHALVGTVDSIVDTLLERRERYGFSYICWHDDAIDTLAPVVARLAGT</sequence>
<gene>
    <name evidence="6" type="ORF">UFOPK2754_00808</name>
    <name evidence="7" type="ORF">UFOPK3139_03295</name>
    <name evidence="8" type="ORF">UFOPK3543_01901</name>
    <name evidence="9" type="ORF">UFOPK3967_00394</name>
</gene>
<dbReference type="PANTHER" id="PTHR42847">
    <property type="entry name" value="ALKANESULFONATE MONOOXYGENASE"/>
    <property type="match status" value="1"/>
</dbReference>
<dbReference type="SUPFAM" id="SSF51679">
    <property type="entry name" value="Bacterial luciferase-like"/>
    <property type="match status" value="1"/>
</dbReference>
<keyword evidence="3" id="KW-0560">Oxidoreductase</keyword>
<name>A0A6J6SLE6_9ZZZZ</name>
<dbReference type="InterPro" id="IPR050172">
    <property type="entry name" value="SsuD_RutA_monooxygenase"/>
</dbReference>
<dbReference type="PANTHER" id="PTHR42847:SF4">
    <property type="entry name" value="ALKANESULFONATE MONOOXYGENASE-RELATED"/>
    <property type="match status" value="1"/>
</dbReference>
<dbReference type="GO" id="GO:0046306">
    <property type="term" value="P:alkanesulfonate catabolic process"/>
    <property type="evidence" value="ECO:0007669"/>
    <property type="project" value="TreeGrafter"/>
</dbReference>
<keyword evidence="4" id="KW-0503">Monooxygenase</keyword>
<dbReference type="AlphaFoldDB" id="A0A6J6SLE6"/>
<evidence type="ECO:0000256" key="1">
    <source>
        <dbReference type="ARBA" id="ARBA00022630"/>
    </source>
</evidence>
<reference evidence="6" key="1">
    <citation type="submission" date="2020-05" db="EMBL/GenBank/DDBJ databases">
        <authorList>
            <person name="Chiriac C."/>
            <person name="Salcher M."/>
            <person name="Ghai R."/>
            <person name="Kavagutti S V."/>
        </authorList>
    </citation>
    <scope>NUCLEOTIDE SEQUENCE</scope>
</reference>
<evidence type="ECO:0000256" key="2">
    <source>
        <dbReference type="ARBA" id="ARBA00022643"/>
    </source>
</evidence>
<evidence type="ECO:0000313" key="9">
    <source>
        <dbReference type="EMBL" id="CAB4981644.1"/>
    </source>
</evidence>
<dbReference type="InterPro" id="IPR036661">
    <property type="entry name" value="Luciferase-like_sf"/>
</dbReference>
<accession>A0A6J6SLE6</accession>
<evidence type="ECO:0000259" key="5">
    <source>
        <dbReference type="Pfam" id="PF00296"/>
    </source>
</evidence>
<dbReference type="EMBL" id="CAFABA010000248">
    <property type="protein sequence ID" value="CAB4836850.1"/>
    <property type="molecule type" value="Genomic_DNA"/>
</dbReference>
<evidence type="ECO:0000313" key="8">
    <source>
        <dbReference type="EMBL" id="CAB4917541.1"/>
    </source>
</evidence>
<dbReference type="InterPro" id="IPR019923">
    <property type="entry name" value="Lucif-like_OxRdtase_MSMEG_2516"/>
</dbReference>
<keyword evidence="1" id="KW-0285">Flavoprotein</keyword>
<dbReference type="Pfam" id="PF00296">
    <property type="entry name" value="Bac_luciferase"/>
    <property type="match status" value="1"/>
</dbReference>
<evidence type="ECO:0000256" key="4">
    <source>
        <dbReference type="ARBA" id="ARBA00023033"/>
    </source>
</evidence>
<dbReference type="EMBL" id="CAEZYR010000021">
    <property type="protein sequence ID" value="CAB4735701.1"/>
    <property type="molecule type" value="Genomic_DNA"/>
</dbReference>
<dbReference type="EMBL" id="CAFBMH010000076">
    <property type="protein sequence ID" value="CAB4917541.1"/>
    <property type="molecule type" value="Genomic_DNA"/>
</dbReference>
<keyword evidence="2" id="KW-0288">FMN</keyword>
<dbReference type="NCBIfam" id="TIGR03621">
    <property type="entry name" value="F420_MSMEG_2516"/>
    <property type="match status" value="1"/>
</dbReference>
<evidence type="ECO:0000256" key="3">
    <source>
        <dbReference type="ARBA" id="ARBA00023002"/>
    </source>
</evidence>
<protein>
    <submittedName>
        <fullName evidence="6">Unannotated protein</fullName>
    </submittedName>
</protein>
<evidence type="ECO:0000313" key="7">
    <source>
        <dbReference type="EMBL" id="CAB4836850.1"/>
    </source>
</evidence>
<feature type="domain" description="Luciferase-like" evidence="5">
    <location>
        <begin position="4"/>
        <end position="189"/>
    </location>
</feature>
<evidence type="ECO:0000313" key="6">
    <source>
        <dbReference type="EMBL" id="CAB4735701.1"/>
    </source>
</evidence>
<dbReference type="Gene3D" id="3.20.20.30">
    <property type="entry name" value="Luciferase-like domain"/>
    <property type="match status" value="1"/>
</dbReference>
<proteinExistence type="predicted"/>
<dbReference type="EMBL" id="CAFBOS010000015">
    <property type="protein sequence ID" value="CAB4981644.1"/>
    <property type="molecule type" value="Genomic_DNA"/>
</dbReference>
<dbReference type="InterPro" id="IPR011251">
    <property type="entry name" value="Luciferase-like_dom"/>
</dbReference>
<dbReference type="GO" id="GO:0008726">
    <property type="term" value="F:alkanesulfonate monooxygenase activity"/>
    <property type="evidence" value="ECO:0007669"/>
    <property type="project" value="TreeGrafter"/>
</dbReference>